<proteinExistence type="predicted"/>
<organism evidence="2 3">
    <name type="scientific">Rhodoferax ferrireducens</name>
    <dbReference type="NCBI Taxonomy" id="192843"/>
    <lineage>
        <taxon>Bacteria</taxon>
        <taxon>Pseudomonadati</taxon>
        <taxon>Pseudomonadota</taxon>
        <taxon>Betaproteobacteria</taxon>
        <taxon>Burkholderiales</taxon>
        <taxon>Comamonadaceae</taxon>
        <taxon>Rhodoferax</taxon>
    </lineage>
</organism>
<keyword evidence="1" id="KW-0472">Membrane</keyword>
<gene>
    <name evidence="2" type="ORF">J2X19_002112</name>
</gene>
<feature type="transmembrane region" description="Helical" evidence="1">
    <location>
        <begin position="61"/>
        <end position="79"/>
    </location>
</feature>
<protein>
    <submittedName>
        <fullName evidence="2">Uncharacterized protein</fullName>
    </submittedName>
</protein>
<comment type="caution">
    <text evidence="2">The sequence shown here is derived from an EMBL/GenBank/DDBJ whole genome shotgun (WGS) entry which is preliminary data.</text>
</comment>
<name>A0ABU2C7Z3_9BURK</name>
<keyword evidence="1" id="KW-1133">Transmembrane helix</keyword>
<evidence type="ECO:0000256" key="1">
    <source>
        <dbReference type="SAM" id="Phobius"/>
    </source>
</evidence>
<dbReference type="Proteomes" id="UP001180487">
    <property type="component" value="Unassembled WGS sequence"/>
</dbReference>
<dbReference type="RefSeq" id="WP_310373100.1">
    <property type="nucleotide sequence ID" value="NZ_JAVDXT010000002.1"/>
</dbReference>
<evidence type="ECO:0000313" key="3">
    <source>
        <dbReference type="Proteomes" id="UP001180487"/>
    </source>
</evidence>
<feature type="transmembrane region" description="Helical" evidence="1">
    <location>
        <begin position="21"/>
        <end position="41"/>
    </location>
</feature>
<dbReference type="EMBL" id="JAVDXT010000002">
    <property type="protein sequence ID" value="MDR7377433.1"/>
    <property type="molecule type" value="Genomic_DNA"/>
</dbReference>
<evidence type="ECO:0000313" key="2">
    <source>
        <dbReference type="EMBL" id="MDR7377433.1"/>
    </source>
</evidence>
<accession>A0ABU2C7Z3</accession>
<sequence length="239" mass="27165">MIDISHDAKTGTFRFSYKRHVYIALGLLFVASGLATFTGPWWQGILEALLGKVHVVVESKYQWAVGGIQVAVGLTLLAYKHFVLDVRQAKLDADKAMIKHADLGIDQVRNYLSCLVDDHSYKSSLHSHFHEVHTRYVLPEFSFQDKKTASLYGHFSSLGNELETFVGTYFWVFPKGRPVDGDFRYCLAPHWNMDREMTIYDSMKVAEYDALKVKLHQLVQATSSSFSAFVARLKELGHV</sequence>
<keyword evidence="3" id="KW-1185">Reference proteome</keyword>
<keyword evidence="1" id="KW-0812">Transmembrane</keyword>
<reference evidence="2 3" key="1">
    <citation type="submission" date="2023-07" db="EMBL/GenBank/DDBJ databases">
        <title>Sorghum-associated microbial communities from plants grown in Nebraska, USA.</title>
        <authorList>
            <person name="Schachtman D."/>
        </authorList>
    </citation>
    <scope>NUCLEOTIDE SEQUENCE [LARGE SCALE GENOMIC DNA]</scope>
    <source>
        <strain evidence="2 3">BE313</strain>
    </source>
</reference>